<dbReference type="EMBL" id="ADFV01077630">
    <property type="status" value="NOT_ANNOTATED_CDS"/>
    <property type="molecule type" value="Genomic_DNA"/>
</dbReference>
<evidence type="ECO:0000256" key="1">
    <source>
        <dbReference type="SAM" id="MobiDB-lite"/>
    </source>
</evidence>
<feature type="region of interest" description="Disordered" evidence="1">
    <location>
        <begin position="143"/>
        <end position="175"/>
    </location>
</feature>
<feature type="compositionally biased region" description="Acidic residues" evidence="1">
    <location>
        <begin position="394"/>
        <end position="406"/>
    </location>
</feature>
<dbReference type="EMBL" id="ADFV01077637">
    <property type="status" value="NOT_ANNOTATED_CDS"/>
    <property type="molecule type" value="Genomic_DNA"/>
</dbReference>
<feature type="region of interest" description="Disordered" evidence="1">
    <location>
        <begin position="474"/>
        <end position="532"/>
    </location>
</feature>
<dbReference type="EMBL" id="ADFV01077634">
    <property type="status" value="NOT_ANNOTATED_CDS"/>
    <property type="molecule type" value="Genomic_DNA"/>
</dbReference>
<dbReference type="GeneTree" id="ENSGT00390000005497"/>
<organism evidence="3 4">
    <name type="scientific">Nomascus leucogenys</name>
    <name type="common">Northern white-cheeked gibbon</name>
    <name type="synonym">Hylobates leucogenys</name>
    <dbReference type="NCBI Taxonomy" id="61853"/>
    <lineage>
        <taxon>Eukaryota</taxon>
        <taxon>Metazoa</taxon>
        <taxon>Chordata</taxon>
        <taxon>Craniata</taxon>
        <taxon>Vertebrata</taxon>
        <taxon>Euteleostomi</taxon>
        <taxon>Mammalia</taxon>
        <taxon>Eutheria</taxon>
        <taxon>Euarchontoglires</taxon>
        <taxon>Primates</taxon>
        <taxon>Haplorrhini</taxon>
        <taxon>Catarrhini</taxon>
        <taxon>Hylobatidae</taxon>
        <taxon>Nomascus</taxon>
    </lineage>
</organism>
<dbReference type="eggNOG" id="KOG3213">
    <property type="taxonomic scope" value="Eukaryota"/>
</dbReference>
<keyword evidence="4" id="KW-1185">Reference proteome</keyword>
<evidence type="ECO:0000259" key="2">
    <source>
        <dbReference type="Pfam" id="PF05018"/>
    </source>
</evidence>
<dbReference type="HOGENOM" id="CLU_017755_1_0_1"/>
<dbReference type="EMBL" id="ADFV01077628">
    <property type="status" value="NOT_ANNOTATED_CDS"/>
    <property type="molecule type" value="Genomic_DNA"/>
</dbReference>
<accession>G1RLL6</accession>
<evidence type="ECO:0000313" key="3">
    <source>
        <dbReference type="Ensembl" id="ENSNLEP00000014125.3"/>
    </source>
</evidence>
<proteinExistence type="predicted"/>
<gene>
    <name evidence="3" type="primary">CFAP20DC</name>
</gene>
<dbReference type="EMBL" id="ADFV01077636">
    <property type="status" value="NOT_ANNOTATED_CDS"/>
    <property type="molecule type" value="Genomic_DNA"/>
</dbReference>
<feature type="compositionally biased region" description="Polar residues" evidence="1">
    <location>
        <begin position="251"/>
        <end position="260"/>
    </location>
</feature>
<dbReference type="EMBL" id="ADFV01077629">
    <property type="status" value="NOT_ANNOTATED_CDS"/>
    <property type="molecule type" value="Genomic_DNA"/>
</dbReference>
<feature type="compositionally biased region" description="Polar residues" evidence="1">
    <location>
        <begin position="343"/>
        <end position="359"/>
    </location>
</feature>
<reference evidence="3" key="2">
    <citation type="submission" date="2025-08" db="UniProtKB">
        <authorList>
            <consortium name="Ensembl"/>
        </authorList>
    </citation>
    <scope>IDENTIFICATION</scope>
</reference>
<dbReference type="InterPro" id="IPR007714">
    <property type="entry name" value="CFA20_dom"/>
</dbReference>
<dbReference type="Ensembl" id="ENSNLET00000014818.3">
    <property type="protein sequence ID" value="ENSNLEP00000014125.3"/>
    <property type="gene ID" value="ENSNLEG00000011598.3"/>
</dbReference>
<feature type="region of interest" description="Disordered" evidence="1">
    <location>
        <begin position="218"/>
        <end position="265"/>
    </location>
</feature>
<dbReference type="AlphaFoldDB" id="G1RLL6"/>
<dbReference type="InterPro" id="IPR040441">
    <property type="entry name" value="CFA20/CFAP20DC"/>
</dbReference>
<dbReference type="Pfam" id="PF05018">
    <property type="entry name" value="CFA20_dom"/>
    <property type="match status" value="1"/>
</dbReference>
<dbReference type="EMBL" id="ADFV01077632">
    <property type="status" value="NOT_ANNOTATED_CDS"/>
    <property type="molecule type" value="Genomic_DNA"/>
</dbReference>
<sequence>MIKRKIWCNLCIDLVAFTSEIFKGAVFQSLDGIVVSANCKLRKIFTLKSKPQDTADKDAVCGVPFSTDEPTDIIPRSCQLMTDVPHVTQLLNMTKLRQSEIKFGGHPLRSAESDQLINRGTSSTRNSKSQDVCHIAFGSKVLGPPPLSGRRNNMRLSSETVRSVGSKNNRSCQPSTVEKCVNGTEMSALLIPESEEQGNKENIHRIKQTVPIQAANLHTMHPHPPQEPSADKNNNRRRLRLKSTSREKTETPSGSSSGNNRSEDKASTILTTVSQQGAELLNSSTLGPQSPDQSDEWIFPENADHISYLASSRQSLLLDDDSCNPSHLWLEASKEREHDQQAEESQSVPKDIFTFSSRPRSAPHGKTQTMSPEELSFILDMKEDNSVTSRDTQSEDDFYGGDSSEEEYDWRNYQPSQMSESELQMLASLRRQQNEELEVAGTSHGLSASQVDNCNVSISTSSDDTTTWNSCLPPPVNQGRHYQQEMNPPSPSNPRDWLNMLSPPIVPPSQQPAEQRPDSSESLSVQGEEDLSVEENEEVLTLLYDPCLNCYFDPQTGKYYELV</sequence>
<dbReference type="PANTHER" id="PTHR12458">
    <property type="entry name" value="ORF PROTEIN"/>
    <property type="match status" value="1"/>
</dbReference>
<feature type="domain" description="CFA20" evidence="2">
    <location>
        <begin position="3"/>
        <end position="49"/>
    </location>
</feature>
<dbReference type="EMBL" id="ADFV01077633">
    <property type="status" value="NOT_ANNOTATED_CDS"/>
    <property type="molecule type" value="Genomic_DNA"/>
</dbReference>
<name>G1RLL6_NOMLE</name>
<feature type="compositionally biased region" description="Polar residues" evidence="1">
    <location>
        <begin position="150"/>
        <end position="175"/>
    </location>
</feature>
<evidence type="ECO:0000313" key="4">
    <source>
        <dbReference type="Proteomes" id="UP000001073"/>
    </source>
</evidence>
<reference evidence="3 4" key="1">
    <citation type="submission" date="2012-10" db="EMBL/GenBank/DDBJ databases">
        <authorList>
            <consortium name="Gibbon Genome Sequencing Consortium"/>
        </authorList>
    </citation>
    <scope>NUCLEOTIDE SEQUENCE [LARGE SCALE GENOMIC DNA]</scope>
</reference>
<dbReference type="Proteomes" id="UP000001073">
    <property type="component" value="Chromosome 21"/>
</dbReference>
<dbReference type="EMBL" id="ADFV01077631">
    <property type="status" value="NOT_ANNOTATED_CDS"/>
    <property type="molecule type" value="Genomic_DNA"/>
</dbReference>
<feature type="region of interest" description="Disordered" evidence="1">
    <location>
        <begin position="334"/>
        <end position="372"/>
    </location>
</feature>
<protein>
    <submittedName>
        <fullName evidence="3">CFAP20 domain containing</fullName>
    </submittedName>
</protein>
<reference evidence="3" key="3">
    <citation type="submission" date="2025-09" db="UniProtKB">
        <authorList>
            <consortium name="Ensembl"/>
        </authorList>
    </citation>
    <scope>IDENTIFICATION</scope>
</reference>
<dbReference type="EMBL" id="ADFV01077635">
    <property type="status" value="NOT_ANNOTATED_CDS"/>
    <property type="molecule type" value="Genomic_DNA"/>
</dbReference>
<feature type="region of interest" description="Disordered" evidence="1">
    <location>
        <begin position="384"/>
        <end position="406"/>
    </location>
</feature>